<feature type="transmembrane region" description="Helical" evidence="1">
    <location>
        <begin position="12"/>
        <end position="36"/>
    </location>
</feature>
<sequence>MTWSTGFYLKKVLLYLLYPSGLVLLLLVGTAIYALWGKRRGKRRAFLFLALFLYYLSCTPFLPHLLLKPLEKGFKRPDAGVISRAYAVVVLPARIYGKSGLALEERFSRETWARFMAGVRLVREHPGLHLIVVGGSWAGPGARYLARLGSILGVKVEALDQAPDTITSARILRERLAGKPFLLVTSAHHLRRALYLFKREGLRPIPYPALYLSHQTEPVSPWFLNFLPDPVYMEITNEAVHEYLGLSFYYLRDFLKGRIHGKT</sequence>
<accession>A0A7C3GF42</accession>
<keyword evidence="1" id="KW-0812">Transmembrane</keyword>
<proteinExistence type="predicted"/>
<name>A0A7C3GF42_9BACT</name>
<gene>
    <name evidence="3" type="ORF">ENJ40_06545</name>
</gene>
<feature type="domain" description="DUF218" evidence="2">
    <location>
        <begin position="88"/>
        <end position="245"/>
    </location>
</feature>
<dbReference type="Pfam" id="PF02698">
    <property type="entry name" value="DUF218"/>
    <property type="match status" value="1"/>
</dbReference>
<evidence type="ECO:0000259" key="2">
    <source>
        <dbReference type="Pfam" id="PF02698"/>
    </source>
</evidence>
<protein>
    <recommendedName>
        <fullName evidence="2">DUF218 domain-containing protein</fullName>
    </recommendedName>
</protein>
<keyword evidence="1" id="KW-1133">Transmembrane helix</keyword>
<dbReference type="AlphaFoldDB" id="A0A7C3GF42"/>
<dbReference type="InterPro" id="IPR029058">
    <property type="entry name" value="AB_hydrolase_fold"/>
</dbReference>
<dbReference type="Proteomes" id="UP000886043">
    <property type="component" value="Unassembled WGS sequence"/>
</dbReference>
<dbReference type="CDD" id="cd06259">
    <property type="entry name" value="YdcF-like"/>
    <property type="match status" value="1"/>
</dbReference>
<dbReference type="InterPro" id="IPR003848">
    <property type="entry name" value="DUF218"/>
</dbReference>
<reference evidence="3" key="1">
    <citation type="journal article" date="2020" name="mSystems">
        <title>Genome- and Community-Level Interaction Insights into Carbon Utilization and Element Cycling Functions of Hydrothermarchaeota in Hydrothermal Sediment.</title>
        <authorList>
            <person name="Zhou Z."/>
            <person name="Liu Y."/>
            <person name="Xu W."/>
            <person name="Pan J."/>
            <person name="Luo Z.H."/>
            <person name="Li M."/>
        </authorList>
    </citation>
    <scope>NUCLEOTIDE SEQUENCE [LARGE SCALE GENOMIC DNA]</scope>
    <source>
        <strain evidence="3">HyVt-483</strain>
    </source>
</reference>
<keyword evidence="1" id="KW-0472">Membrane</keyword>
<dbReference type="EMBL" id="DRMH01000082">
    <property type="protein sequence ID" value="HFC98098.1"/>
    <property type="molecule type" value="Genomic_DNA"/>
</dbReference>
<organism evidence="3">
    <name type="scientific">Thermosulfurimonas dismutans</name>
    <dbReference type="NCBI Taxonomy" id="999894"/>
    <lineage>
        <taxon>Bacteria</taxon>
        <taxon>Pseudomonadati</taxon>
        <taxon>Thermodesulfobacteriota</taxon>
        <taxon>Thermodesulfobacteria</taxon>
        <taxon>Thermodesulfobacteriales</taxon>
        <taxon>Thermodesulfobacteriaceae</taxon>
        <taxon>Thermosulfurimonas</taxon>
    </lineage>
</organism>
<comment type="caution">
    <text evidence="3">The sequence shown here is derived from an EMBL/GenBank/DDBJ whole genome shotgun (WGS) entry which is preliminary data.</text>
</comment>
<evidence type="ECO:0000313" key="3">
    <source>
        <dbReference type="EMBL" id="HFC98098.1"/>
    </source>
</evidence>
<evidence type="ECO:0000256" key="1">
    <source>
        <dbReference type="SAM" id="Phobius"/>
    </source>
</evidence>
<dbReference type="SUPFAM" id="SSF53474">
    <property type="entry name" value="alpha/beta-Hydrolases"/>
    <property type="match status" value="1"/>
</dbReference>
<feature type="transmembrane region" description="Helical" evidence="1">
    <location>
        <begin position="45"/>
        <end position="67"/>
    </location>
</feature>